<proteinExistence type="predicted"/>
<sequence>MPLTQYPNYGRAVGMGATAWWTKVITDTFTPLLPQSQQRKPLPVGLAPALLHRFSSADGYQEPSPGLRTLFRRLRSISADSSATASVDRNPSKASPFDQVIVGAIINSDDRVPDILTSFGLRVSPLRFGTGSHEAREGPRTADDIDFTCISDDVNHEKPDTNIFQAADGLAKGIIDLKKKTTSTESNNADDNNWVRIHVGDEYKHDVDGALGAGWIPVWIPEMGGQTGQGYVVPRPDSHYDVEGKYLDVVSLDVGSIVGVSLVDVFRDNSPSHAESKKLVIKCTSLEVLVDWLSGRR</sequence>
<dbReference type="InterPro" id="IPR036412">
    <property type="entry name" value="HAD-like_sf"/>
</dbReference>
<protein>
    <submittedName>
        <fullName evidence="1">Uncharacterized protein</fullName>
    </submittedName>
</protein>
<dbReference type="AlphaFoldDB" id="A0AAN6XT61"/>
<dbReference type="PANTHER" id="PTHR46191">
    <property type="match status" value="1"/>
</dbReference>
<dbReference type="Gene3D" id="3.40.50.1000">
    <property type="entry name" value="HAD superfamily/HAD-like"/>
    <property type="match status" value="1"/>
</dbReference>
<dbReference type="InterPro" id="IPR051828">
    <property type="entry name" value="HAD-like_hydrolase_domain"/>
</dbReference>
<organism evidence="1 2">
    <name type="scientific">Rhypophila decipiens</name>
    <dbReference type="NCBI Taxonomy" id="261697"/>
    <lineage>
        <taxon>Eukaryota</taxon>
        <taxon>Fungi</taxon>
        <taxon>Dikarya</taxon>
        <taxon>Ascomycota</taxon>
        <taxon>Pezizomycotina</taxon>
        <taxon>Sordariomycetes</taxon>
        <taxon>Sordariomycetidae</taxon>
        <taxon>Sordariales</taxon>
        <taxon>Naviculisporaceae</taxon>
        <taxon>Rhypophila</taxon>
    </lineage>
</organism>
<evidence type="ECO:0000313" key="1">
    <source>
        <dbReference type="EMBL" id="KAK4206463.1"/>
    </source>
</evidence>
<dbReference type="InterPro" id="IPR044924">
    <property type="entry name" value="HAD-SF_hydro_IA_REG-2-like_cap"/>
</dbReference>
<gene>
    <name evidence="1" type="ORF">QBC37DRAFT_300748</name>
</gene>
<dbReference type="Proteomes" id="UP001301769">
    <property type="component" value="Unassembled WGS sequence"/>
</dbReference>
<dbReference type="SUPFAM" id="SSF56784">
    <property type="entry name" value="HAD-like"/>
    <property type="match status" value="1"/>
</dbReference>
<dbReference type="PANTHER" id="PTHR46191:SF2">
    <property type="entry name" value="HALOACID DEHALOGENASE-LIKE HYDROLASE DOMAIN-CONTAINING PROTEIN 3"/>
    <property type="match status" value="1"/>
</dbReference>
<keyword evidence="2" id="KW-1185">Reference proteome</keyword>
<dbReference type="InterPro" id="IPR023214">
    <property type="entry name" value="HAD_sf"/>
</dbReference>
<accession>A0AAN6XT61</accession>
<dbReference type="Gene3D" id="1.10.150.720">
    <property type="entry name" value="Haloacid dehalogenase-like hydrolase"/>
    <property type="match status" value="1"/>
</dbReference>
<dbReference type="GO" id="GO:0005634">
    <property type="term" value="C:nucleus"/>
    <property type="evidence" value="ECO:0007669"/>
    <property type="project" value="TreeGrafter"/>
</dbReference>
<comment type="caution">
    <text evidence="1">The sequence shown here is derived from an EMBL/GenBank/DDBJ whole genome shotgun (WGS) entry which is preliminary data.</text>
</comment>
<name>A0AAN6XT61_9PEZI</name>
<reference evidence="1" key="2">
    <citation type="submission" date="2023-05" db="EMBL/GenBank/DDBJ databases">
        <authorList>
            <consortium name="Lawrence Berkeley National Laboratory"/>
            <person name="Steindorff A."/>
            <person name="Hensen N."/>
            <person name="Bonometti L."/>
            <person name="Westerberg I."/>
            <person name="Brannstrom I.O."/>
            <person name="Guillou S."/>
            <person name="Cros-Aarteil S."/>
            <person name="Calhoun S."/>
            <person name="Haridas S."/>
            <person name="Kuo A."/>
            <person name="Mondo S."/>
            <person name="Pangilinan J."/>
            <person name="Riley R."/>
            <person name="Labutti K."/>
            <person name="Andreopoulos B."/>
            <person name="Lipzen A."/>
            <person name="Chen C."/>
            <person name="Yanf M."/>
            <person name="Daum C."/>
            <person name="Ng V."/>
            <person name="Clum A."/>
            <person name="Ohm R."/>
            <person name="Martin F."/>
            <person name="Silar P."/>
            <person name="Natvig D."/>
            <person name="Lalanne C."/>
            <person name="Gautier V."/>
            <person name="Ament-Velasquez S.L."/>
            <person name="Kruys A."/>
            <person name="Hutchinson M.I."/>
            <person name="Powell A.J."/>
            <person name="Barry K."/>
            <person name="Miller A.N."/>
            <person name="Grigoriev I.V."/>
            <person name="Debuchy R."/>
            <person name="Gladieux P."/>
            <person name="Thoren M.H."/>
            <person name="Johannesson H."/>
        </authorList>
    </citation>
    <scope>NUCLEOTIDE SEQUENCE</scope>
    <source>
        <strain evidence="1">PSN293</strain>
    </source>
</reference>
<reference evidence="1" key="1">
    <citation type="journal article" date="2023" name="Mol. Phylogenet. Evol.">
        <title>Genome-scale phylogeny and comparative genomics of the fungal order Sordariales.</title>
        <authorList>
            <person name="Hensen N."/>
            <person name="Bonometti L."/>
            <person name="Westerberg I."/>
            <person name="Brannstrom I.O."/>
            <person name="Guillou S."/>
            <person name="Cros-Aarteil S."/>
            <person name="Calhoun S."/>
            <person name="Haridas S."/>
            <person name="Kuo A."/>
            <person name="Mondo S."/>
            <person name="Pangilinan J."/>
            <person name="Riley R."/>
            <person name="LaButti K."/>
            <person name="Andreopoulos B."/>
            <person name="Lipzen A."/>
            <person name="Chen C."/>
            <person name="Yan M."/>
            <person name="Daum C."/>
            <person name="Ng V."/>
            <person name="Clum A."/>
            <person name="Steindorff A."/>
            <person name="Ohm R.A."/>
            <person name="Martin F."/>
            <person name="Silar P."/>
            <person name="Natvig D.O."/>
            <person name="Lalanne C."/>
            <person name="Gautier V."/>
            <person name="Ament-Velasquez S.L."/>
            <person name="Kruys A."/>
            <person name="Hutchinson M.I."/>
            <person name="Powell A.J."/>
            <person name="Barry K."/>
            <person name="Miller A.N."/>
            <person name="Grigoriev I.V."/>
            <person name="Debuchy R."/>
            <person name="Gladieux P."/>
            <person name="Hiltunen Thoren M."/>
            <person name="Johannesson H."/>
        </authorList>
    </citation>
    <scope>NUCLEOTIDE SEQUENCE</scope>
    <source>
        <strain evidence="1">PSN293</strain>
    </source>
</reference>
<dbReference type="EMBL" id="MU858407">
    <property type="protein sequence ID" value="KAK4206463.1"/>
    <property type="molecule type" value="Genomic_DNA"/>
</dbReference>
<evidence type="ECO:0000313" key="2">
    <source>
        <dbReference type="Proteomes" id="UP001301769"/>
    </source>
</evidence>